<gene>
    <name evidence="1" type="ORF">B7P33_16425</name>
</gene>
<sequence length="79" mass="9060">MSVSELRKSVIDYLVDADEAFLKLVKALAEEYGSDTHQFELTDEVKVLLDKRLANHQLDKQAGVEWDTFKNTLLKKYGT</sequence>
<evidence type="ECO:0000313" key="1">
    <source>
        <dbReference type="EMBL" id="PCE62864.1"/>
    </source>
</evidence>
<keyword evidence="2" id="KW-1185">Reference proteome</keyword>
<name>A0A2A4G4H2_9FLAO</name>
<reference evidence="1 2" key="1">
    <citation type="submission" date="2017-04" db="EMBL/GenBank/DDBJ databases">
        <title>A new member of the family Flavobacteriaceae isolated from ascidians.</title>
        <authorList>
            <person name="Chen L."/>
        </authorList>
    </citation>
    <scope>NUCLEOTIDE SEQUENCE [LARGE SCALE GENOMIC DNA]</scope>
    <source>
        <strain evidence="1 2">HQA918</strain>
    </source>
</reference>
<dbReference type="Proteomes" id="UP000219559">
    <property type="component" value="Unassembled WGS sequence"/>
</dbReference>
<dbReference type="RefSeq" id="WP_097440973.1">
    <property type="nucleotide sequence ID" value="NZ_KZ300477.1"/>
</dbReference>
<protein>
    <recommendedName>
        <fullName evidence="3">Addiction module protein</fullName>
    </recommendedName>
</protein>
<organism evidence="1 2">
    <name type="scientific">Sediminicola luteus</name>
    <dbReference type="NCBI Taxonomy" id="319238"/>
    <lineage>
        <taxon>Bacteria</taxon>
        <taxon>Pseudomonadati</taxon>
        <taxon>Bacteroidota</taxon>
        <taxon>Flavobacteriia</taxon>
        <taxon>Flavobacteriales</taxon>
        <taxon>Flavobacteriaceae</taxon>
        <taxon>Sediminicola</taxon>
    </lineage>
</organism>
<comment type="caution">
    <text evidence="1">The sequence shown here is derived from an EMBL/GenBank/DDBJ whole genome shotgun (WGS) entry which is preliminary data.</text>
</comment>
<proteinExistence type="predicted"/>
<accession>A0A2A4G4H2</accession>
<evidence type="ECO:0008006" key="3">
    <source>
        <dbReference type="Google" id="ProtNLM"/>
    </source>
</evidence>
<dbReference type="AlphaFoldDB" id="A0A2A4G4H2"/>
<evidence type="ECO:0000313" key="2">
    <source>
        <dbReference type="Proteomes" id="UP000219559"/>
    </source>
</evidence>
<dbReference type="EMBL" id="NBWU01000007">
    <property type="protein sequence ID" value="PCE62864.1"/>
    <property type="molecule type" value="Genomic_DNA"/>
</dbReference>